<name>A0A1X6ZG54_9RHOB</name>
<dbReference type="EMBL" id="FWFN01000004">
    <property type="protein sequence ID" value="SLN50757.1"/>
    <property type="molecule type" value="Genomic_DNA"/>
</dbReference>
<keyword evidence="2" id="KW-1185">Reference proteome</keyword>
<gene>
    <name evidence="1" type="ORF">PSM7751_02490</name>
</gene>
<dbReference type="Proteomes" id="UP000193963">
    <property type="component" value="Unassembled WGS sequence"/>
</dbReference>
<dbReference type="AlphaFoldDB" id="A0A1X6ZG54"/>
<accession>A0A1X6ZG54</accession>
<evidence type="ECO:0000313" key="2">
    <source>
        <dbReference type="Proteomes" id="UP000193963"/>
    </source>
</evidence>
<reference evidence="1 2" key="1">
    <citation type="submission" date="2017-03" db="EMBL/GenBank/DDBJ databases">
        <authorList>
            <person name="Afonso C.L."/>
            <person name="Miller P.J."/>
            <person name="Scott M.A."/>
            <person name="Spackman E."/>
            <person name="Goraichik I."/>
            <person name="Dimitrov K.M."/>
            <person name="Suarez D.L."/>
            <person name="Swayne D.E."/>
        </authorList>
    </citation>
    <scope>NUCLEOTIDE SEQUENCE [LARGE SCALE GENOMIC DNA]</scope>
    <source>
        <strain evidence="1 2">CECT 7751</strain>
    </source>
</reference>
<evidence type="ECO:0000313" key="1">
    <source>
        <dbReference type="EMBL" id="SLN50757.1"/>
    </source>
</evidence>
<dbReference type="RefSeq" id="WP_085888521.1">
    <property type="nucleotide sequence ID" value="NZ_FWFN01000004.1"/>
</dbReference>
<dbReference type="InterPro" id="IPR021074">
    <property type="entry name" value="Formate_DH_dsu"/>
</dbReference>
<dbReference type="Pfam" id="PF11390">
    <property type="entry name" value="FdsD"/>
    <property type="match status" value="1"/>
</dbReference>
<dbReference type="OrthoDB" id="7409377at2"/>
<organism evidence="1 2">
    <name type="scientific">Pseudooceanicola marinus</name>
    <dbReference type="NCBI Taxonomy" id="396013"/>
    <lineage>
        <taxon>Bacteria</taxon>
        <taxon>Pseudomonadati</taxon>
        <taxon>Pseudomonadota</taxon>
        <taxon>Alphaproteobacteria</taxon>
        <taxon>Rhodobacterales</taxon>
        <taxon>Paracoccaceae</taxon>
        <taxon>Pseudooceanicola</taxon>
    </lineage>
</organism>
<proteinExistence type="predicted"/>
<protein>
    <submittedName>
        <fullName evidence="1">NADH-dependent formate dehydrogenase delta subunit FdsD</fullName>
    </submittedName>
</protein>
<sequence length="73" mass="8075">MSPEKLVMMANQIATFFKTQPGDDAPQKVAAHLNDFWEPRMRAQFFAHVDAGGEGLDPLVLRAAEHVKRPATA</sequence>